<protein>
    <recommendedName>
        <fullName evidence="2">Sulfatase-modifying factor enzyme-like domain-containing protein</fullName>
    </recommendedName>
</protein>
<dbReference type="SUPFAM" id="SSF56436">
    <property type="entry name" value="C-type lectin-like"/>
    <property type="match status" value="1"/>
</dbReference>
<evidence type="ECO:0000256" key="1">
    <source>
        <dbReference type="ARBA" id="ARBA00005310"/>
    </source>
</evidence>
<dbReference type="PANTHER" id="PTHR23150">
    <property type="entry name" value="SULFATASE MODIFYING FACTOR 1, 2"/>
    <property type="match status" value="1"/>
</dbReference>
<name>A0A8J1U8V4_OWEFU</name>
<dbReference type="PANTHER" id="PTHR23150:SF33">
    <property type="entry name" value="INACTIVE C-ALPHA-FORMYLGLYCINE-GENERATING ENZYME 2"/>
    <property type="match status" value="1"/>
</dbReference>
<evidence type="ECO:0000259" key="2">
    <source>
        <dbReference type="Pfam" id="PF03781"/>
    </source>
</evidence>
<accession>A0A8J1U8V4</accession>
<organism evidence="3 4">
    <name type="scientific">Owenia fusiformis</name>
    <name type="common">Polychaete worm</name>
    <dbReference type="NCBI Taxonomy" id="6347"/>
    <lineage>
        <taxon>Eukaryota</taxon>
        <taxon>Metazoa</taxon>
        <taxon>Spiralia</taxon>
        <taxon>Lophotrochozoa</taxon>
        <taxon>Annelida</taxon>
        <taxon>Polychaeta</taxon>
        <taxon>Sedentaria</taxon>
        <taxon>Canalipalpata</taxon>
        <taxon>Sabellida</taxon>
        <taxon>Oweniida</taxon>
        <taxon>Oweniidae</taxon>
        <taxon>Owenia</taxon>
    </lineage>
</organism>
<dbReference type="OrthoDB" id="659at2759"/>
<evidence type="ECO:0000313" key="4">
    <source>
        <dbReference type="Proteomes" id="UP000749559"/>
    </source>
</evidence>
<dbReference type="InterPro" id="IPR016187">
    <property type="entry name" value="CTDL_fold"/>
</dbReference>
<dbReference type="GO" id="GO:0005783">
    <property type="term" value="C:endoplasmic reticulum"/>
    <property type="evidence" value="ECO:0007669"/>
    <property type="project" value="TreeGrafter"/>
</dbReference>
<keyword evidence="4" id="KW-1185">Reference proteome</keyword>
<reference evidence="3" key="1">
    <citation type="submission" date="2022-03" db="EMBL/GenBank/DDBJ databases">
        <authorList>
            <person name="Martin C."/>
        </authorList>
    </citation>
    <scope>NUCLEOTIDE SEQUENCE</scope>
</reference>
<dbReference type="AlphaFoldDB" id="A0A8J1U8V4"/>
<dbReference type="Pfam" id="PF03781">
    <property type="entry name" value="FGE-sulfatase"/>
    <property type="match status" value="1"/>
</dbReference>
<gene>
    <name evidence="3" type="ORF">OFUS_LOCUS1359</name>
</gene>
<dbReference type="InterPro" id="IPR042095">
    <property type="entry name" value="SUMF_sf"/>
</dbReference>
<sequence length="388" mass="44229">MTLKHSIGYFWLLLMVGISEGGMHNLRELTGSIKLKGGTLNIGVKDSTSMTGEHPPREVTVKPFEIDIYPVTNWQYLHFIGQKKKFIPLSTSRGWSYVFKKDIMKDPNRITDKSIPSQPWWSPVRGTTWETPEGPGSSMKMDHPVVHVSFEEAKLYCKWKGKRLPTENEWEFAVRGGLRSKAFPWGDHYKPNRMNAWQGSFPLKNTESDGYYTTSPVDAFPPQNDFGLYDMIGNVWEWTDSVYEARGDRHRSRMAQGKGRKHVLKGGSFIDIRDGLHGLEDSSVLTLPVRCASRLGMYGNVTTNTIGFRCASPIQVIATSTLAPPTGPRFHKLSETFEYKEQKRREEELRFKNDGEDLFDIEDGVDIEDLVSFSKHNLTLGNSKRDEL</sequence>
<proteinExistence type="inferred from homology"/>
<dbReference type="Gene3D" id="3.90.1580.10">
    <property type="entry name" value="paralog of FGE (formylglycine-generating enzyme)"/>
    <property type="match status" value="1"/>
</dbReference>
<dbReference type="InterPro" id="IPR051043">
    <property type="entry name" value="Sulfatase_Mod_Factor_Kinase"/>
</dbReference>
<comment type="similarity">
    <text evidence="1">Belongs to the sulfatase-modifying factor family.</text>
</comment>
<dbReference type="EMBL" id="CAIIXF020000001">
    <property type="protein sequence ID" value="CAH1773819.1"/>
    <property type="molecule type" value="Genomic_DNA"/>
</dbReference>
<evidence type="ECO:0000313" key="3">
    <source>
        <dbReference type="EMBL" id="CAH1773819.1"/>
    </source>
</evidence>
<feature type="domain" description="Sulfatase-modifying factor enzyme-like" evidence="2">
    <location>
        <begin position="30"/>
        <end position="311"/>
    </location>
</feature>
<comment type="caution">
    <text evidence="3">The sequence shown here is derived from an EMBL/GenBank/DDBJ whole genome shotgun (WGS) entry which is preliminary data.</text>
</comment>
<dbReference type="Proteomes" id="UP000749559">
    <property type="component" value="Unassembled WGS sequence"/>
</dbReference>
<dbReference type="InterPro" id="IPR005532">
    <property type="entry name" value="SUMF_dom"/>
</dbReference>